<sequence>MASTIDDNLDSLASDQSEVGQGGSVQWRRMLLPLASLKLTVTLFLLSIFIVLAGTFAQVHDDIWYVINEYFRVDMGSLFTSTFPFVNLGSLFVRIDYSLFFPEAFFPPQPVFPDHLRWMAPVWPDGTPEFLVGKGFWFPKGWTIGVVMAMNLVAAHTLRFKVQARGTRLIAGSGVLVVGSLFTYLVILSGSSPEGLQSKPLISYESLRLLMLTTLFGCCGVTVYGAIVSGGDFAKRWLNVIATVLLVLTAGFIGMWESSDAASMRILYQLVKATLASCFLLAGCIMVFKKRAGVVLLHAGIGLMMFYDVLVGTQHIESQMSIVEGDTVNFSRDIRDVELAIIDGSSPEEDQMTVVSSSLLRPETTITDERLPFDVEVLQFYRNSDVRGLRSFGPNEEIPENPATAGIGKNVVVTPVDNVKGTDTGGRVDVPSAYIRLRTKGEDGEDLGVYMVSSIFDLSPEPFGETQSVSVDGKTYEIALRFVRYYNDFSIKLTDVQKNDYKGTSQVKDYSSYITVTDPSRDLEFDHRIWMNNPMRFAGKTFYQSNYAMMEGGREMTTLQVVDNAGWMTPYVSCMIVWVGMMYHFSLTLLRYLDRRSRTTVVSSGASRGYGAQLTPKQNKISWAMTGVICLSILSSMLMLGRAPRESADVMHVESFSELPIWYKGRPMPIDSFARNMLLRLSDYETYRDEDGEKHSATKWLLQVMSNEVAARDLRVFKIENKDVIEALGLPEREKFTYSFNELLKSPKVDGIKEMGILTILRELEGLTEIDPQQPREFEVAVSDTPQNERTRFERKIIELSRKVDEYVLLEFTTGGGRIIDLMRDKELGDATQSQLIELGFKLREFDRLHSQAFNKSPIPLMVPTHFNAKDRPEQEAFQTEWESLTAAKIFDRIYDELVEMDSSEYTKPPAVKLFVSMVQAYEDEDVDAFNDQLKDYQVFLSDYARQESDPTFLQKTEFEAVYNRFDAFYQSANLYLFAGILAALGWLFLPGFFQRAAFWTLVTVFLIHTAALIGRICISGRPPVTNLYSSAIFIGWAVVLGSLILESISKLGAGNIVAAICGFLSLRIADGLANDGDTFVVLEAVLDTQFWLATHVVCITLGYATTYLAGFLGALYVFTGLFSKRLDKNVSKEFARMTYGVLCFATFFSFVGTVLGGLWADDSWGRFWGWDPKENGALIIVLWNALVLHARWGGMVKDRGLAMLTVLGNVVVSWSWFGVNELSVGLHSYGFTEGRLAWLILFCLSQVFIAMIACTPLNLWRSNPKEVSTT</sequence>
<dbReference type="Pfam" id="PF01578">
    <property type="entry name" value="Cytochrom_C_asm"/>
    <property type="match status" value="1"/>
</dbReference>
<comment type="caution">
    <text evidence="9">The sequence shown here is derived from an EMBL/GenBank/DDBJ whole genome shotgun (WGS) entry which is preliminary data.</text>
</comment>
<evidence type="ECO:0000313" key="10">
    <source>
        <dbReference type="Proteomes" id="UP000317243"/>
    </source>
</evidence>
<evidence type="ECO:0000256" key="4">
    <source>
        <dbReference type="ARBA" id="ARBA00022989"/>
    </source>
</evidence>
<dbReference type="InterPro" id="IPR045062">
    <property type="entry name" value="Cyt_c_biogenesis_CcsA/CcmC"/>
</dbReference>
<keyword evidence="10" id="KW-1185">Reference proteome</keyword>
<protein>
    <submittedName>
        <fullName evidence="9">Cytochrome c biogenesis protein CcsA</fullName>
    </submittedName>
</protein>
<dbReference type="InterPro" id="IPR002541">
    <property type="entry name" value="Cyt_c_assembly"/>
</dbReference>
<feature type="transmembrane region" description="Helical" evidence="6">
    <location>
        <begin position="1238"/>
        <end position="1261"/>
    </location>
</feature>
<evidence type="ECO:0000256" key="6">
    <source>
        <dbReference type="SAM" id="Phobius"/>
    </source>
</evidence>
<dbReference type="AlphaFoldDB" id="A0A5C5WPK2"/>
<feature type="transmembrane region" description="Helical" evidence="6">
    <location>
        <begin position="237"/>
        <end position="254"/>
    </location>
</feature>
<dbReference type="Pfam" id="PF05140">
    <property type="entry name" value="ResB"/>
    <property type="match status" value="1"/>
</dbReference>
<feature type="domain" description="Cytochrome c assembly protein" evidence="7">
    <location>
        <begin position="1026"/>
        <end position="1228"/>
    </location>
</feature>
<keyword evidence="5 6" id="KW-0472">Membrane</keyword>
<evidence type="ECO:0000256" key="3">
    <source>
        <dbReference type="ARBA" id="ARBA00022748"/>
    </source>
</evidence>
<dbReference type="RefSeq" id="WP_146510703.1">
    <property type="nucleotide sequence ID" value="NZ_SIHI01000009.1"/>
</dbReference>
<feature type="transmembrane region" description="Helical" evidence="6">
    <location>
        <begin position="209"/>
        <end position="230"/>
    </location>
</feature>
<keyword evidence="2 6" id="KW-0812">Transmembrane</keyword>
<dbReference type="PANTHER" id="PTHR30071">
    <property type="entry name" value="HEME EXPORTER PROTEIN C"/>
    <property type="match status" value="1"/>
</dbReference>
<feature type="transmembrane region" description="Helical" evidence="6">
    <location>
        <begin position="1053"/>
        <end position="1070"/>
    </location>
</feature>
<feature type="transmembrane region" description="Helical" evidence="6">
    <location>
        <begin position="295"/>
        <end position="313"/>
    </location>
</feature>
<evidence type="ECO:0000259" key="8">
    <source>
        <dbReference type="Pfam" id="PF05140"/>
    </source>
</evidence>
<feature type="transmembrane region" description="Helical" evidence="6">
    <location>
        <begin position="567"/>
        <end position="590"/>
    </location>
</feature>
<dbReference type="OrthoDB" id="9814290at2"/>
<feature type="transmembrane region" description="Helical" evidence="6">
    <location>
        <begin position="1029"/>
        <end position="1046"/>
    </location>
</feature>
<keyword evidence="3" id="KW-0201">Cytochrome c-type biogenesis</keyword>
<feature type="transmembrane region" description="Helical" evidence="6">
    <location>
        <begin position="1090"/>
        <end position="1119"/>
    </location>
</feature>
<evidence type="ECO:0000256" key="1">
    <source>
        <dbReference type="ARBA" id="ARBA00004141"/>
    </source>
</evidence>
<feature type="transmembrane region" description="Helical" evidence="6">
    <location>
        <begin position="1176"/>
        <end position="1194"/>
    </location>
</feature>
<name>A0A5C5WPK2_9PLAN</name>
<feature type="transmembrane region" description="Helical" evidence="6">
    <location>
        <begin position="266"/>
        <end position="288"/>
    </location>
</feature>
<feature type="transmembrane region" description="Helical" evidence="6">
    <location>
        <begin position="1140"/>
        <end position="1161"/>
    </location>
</feature>
<accession>A0A5C5WPK2</accession>
<evidence type="ECO:0000259" key="7">
    <source>
        <dbReference type="Pfam" id="PF01578"/>
    </source>
</evidence>
<dbReference type="GO" id="GO:0017004">
    <property type="term" value="P:cytochrome complex assembly"/>
    <property type="evidence" value="ECO:0007669"/>
    <property type="project" value="UniProtKB-KW"/>
</dbReference>
<keyword evidence="4 6" id="KW-1133">Transmembrane helix</keyword>
<dbReference type="Proteomes" id="UP000317243">
    <property type="component" value="Unassembled WGS sequence"/>
</dbReference>
<gene>
    <name evidence="9" type="primary">ccsA</name>
    <name evidence="9" type="ORF">KOR42_32260</name>
</gene>
<dbReference type="GO" id="GO:0020037">
    <property type="term" value="F:heme binding"/>
    <property type="evidence" value="ECO:0007669"/>
    <property type="project" value="InterPro"/>
</dbReference>
<dbReference type="EMBL" id="SIHI01000009">
    <property type="protein sequence ID" value="TWT51943.1"/>
    <property type="molecule type" value="Genomic_DNA"/>
</dbReference>
<feature type="transmembrane region" description="Helical" evidence="6">
    <location>
        <begin position="1201"/>
        <end position="1218"/>
    </location>
</feature>
<evidence type="ECO:0000313" key="9">
    <source>
        <dbReference type="EMBL" id="TWT51943.1"/>
    </source>
</evidence>
<feature type="transmembrane region" description="Helical" evidence="6">
    <location>
        <begin position="997"/>
        <end position="1017"/>
    </location>
</feature>
<feature type="transmembrane region" description="Helical" evidence="6">
    <location>
        <begin position="621"/>
        <end position="641"/>
    </location>
</feature>
<dbReference type="GO" id="GO:0005886">
    <property type="term" value="C:plasma membrane"/>
    <property type="evidence" value="ECO:0007669"/>
    <property type="project" value="TreeGrafter"/>
</dbReference>
<feature type="transmembrane region" description="Helical" evidence="6">
    <location>
        <begin position="170"/>
        <end position="189"/>
    </location>
</feature>
<proteinExistence type="predicted"/>
<organism evidence="9 10">
    <name type="scientific">Thalassoglobus neptunius</name>
    <dbReference type="NCBI Taxonomy" id="1938619"/>
    <lineage>
        <taxon>Bacteria</taxon>
        <taxon>Pseudomonadati</taxon>
        <taxon>Planctomycetota</taxon>
        <taxon>Planctomycetia</taxon>
        <taxon>Planctomycetales</taxon>
        <taxon>Planctomycetaceae</taxon>
        <taxon>Thalassoglobus</taxon>
    </lineage>
</organism>
<feature type="transmembrane region" description="Helical" evidence="6">
    <location>
        <begin position="37"/>
        <end position="57"/>
    </location>
</feature>
<dbReference type="PANTHER" id="PTHR30071:SF1">
    <property type="entry name" value="CYTOCHROME B_B6 PROTEIN-RELATED"/>
    <property type="match status" value="1"/>
</dbReference>
<feature type="domain" description="ResB-like" evidence="8">
    <location>
        <begin position="487"/>
        <end position="558"/>
    </location>
</feature>
<evidence type="ECO:0000256" key="2">
    <source>
        <dbReference type="ARBA" id="ARBA00022692"/>
    </source>
</evidence>
<dbReference type="InterPro" id="IPR007816">
    <property type="entry name" value="ResB-like_domain"/>
</dbReference>
<reference evidence="9 10" key="1">
    <citation type="submission" date="2019-02" db="EMBL/GenBank/DDBJ databases">
        <title>Deep-cultivation of Planctomycetes and their phenomic and genomic characterization uncovers novel biology.</title>
        <authorList>
            <person name="Wiegand S."/>
            <person name="Jogler M."/>
            <person name="Boedeker C."/>
            <person name="Pinto D."/>
            <person name="Vollmers J."/>
            <person name="Rivas-Marin E."/>
            <person name="Kohn T."/>
            <person name="Peeters S.H."/>
            <person name="Heuer A."/>
            <person name="Rast P."/>
            <person name="Oberbeckmann S."/>
            <person name="Bunk B."/>
            <person name="Jeske O."/>
            <person name="Meyerdierks A."/>
            <person name="Storesund J.E."/>
            <person name="Kallscheuer N."/>
            <person name="Luecker S."/>
            <person name="Lage O.M."/>
            <person name="Pohl T."/>
            <person name="Merkel B.J."/>
            <person name="Hornburger P."/>
            <person name="Mueller R.-W."/>
            <person name="Bruemmer F."/>
            <person name="Labrenz M."/>
            <person name="Spormann A.M."/>
            <person name="Op Den Camp H."/>
            <person name="Overmann J."/>
            <person name="Amann R."/>
            <person name="Jetten M.S.M."/>
            <person name="Mascher T."/>
            <person name="Medema M.H."/>
            <person name="Devos D.P."/>
            <person name="Kaster A.-K."/>
            <person name="Ovreas L."/>
            <person name="Rohde M."/>
            <person name="Galperin M.Y."/>
            <person name="Jogler C."/>
        </authorList>
    </citation>
    <scope>NUCLEOTIDE SEQUENCE [LARGE SCALE GENOMIC DNA]</scope>
    <source>
        <strain evidence="9 10">KOR42</strain>
    </source>
</reference>
<comment type="subcellular location">
    <subcellularLocation>
        <location evidence="1">Membrane</location>
        <topology evidence="1">Multi-pass membrane protein</topology>
    </subcellularLocation>
</comment>
<evidence type="ECO:0000256" key="5">
    <source>
        <dbReference type="ARBA" id="ARBA00023136"/>
    </source>
</evidence>
<feature type="transmembrane region" description="Helical" evidence="6">
    <location>
        <begin position="973"/>
        <end position="990"/>
    </location>
</feature>